<sequence>MERDELQRAVNRLALRIGGIQEEQAERKQRSVKIDDPKHLTDGKEPFEHWLSRMKSKFAVNADHVPDEASKIAYIENRTDGAAARHLAPRMREGHPEKFATAGEMFAYLKDIYEDPNKLENAKNDHRRLVMRNGDEYHAFVTKFLHLAGEAQIPKDDYKGDFLHKLSFDLQRMVAAACINCTTFQEVQEICARTAHYLKGMSNQRSRPANRGNRENVRSSAEVKTTQEQTLAPVIDKKDQSWLKNIQCYNCKAT</sequence>
<dbReference type="VEuPathDB" id="FungiDB:ACJ73_09514"/>
<evidence type="ECO:0000313" key="3">
    <source>
        <dbReference type="Proteomes" id="UP000242791"/>
    </source>
</evidence>
<reference evidence="2 3" key="1">
    <citation type="submission" date="2015-08" db="EMBL/GenBank/DDBJ databases">
        <title>Emmonsia species relationships and genome sequence.</title>
        <authorList>
            <person name="Cuomo C.A."/>
            <person name="Schwartz I.S."/>
            <person name="Kenyon C."/>
            <person name="De Hoog G.S."/>
            <person name="Govender N.P."/>
            <person name="Botha A."/>
            <person name="Moreno L."/>
            <person name="De Vries M."/>
            <person name="Munoz J.F."/>
            <person name="Stielow J.B."/>
        </authorList>
    </citation>
    <scope>NUCLEOTIDE SEQUENCE [LARGE SCALE GENOMIC DNA]</scope>
    <source>
        <strain evidence="2 3">EI222</strain>
    </source>
</reference>
<dbReference type="AlphaFoldDB" id="A0A1J9Q6L7"/>
<accession>A0A1J9Q6L7</accession>
<evidence type="ECO:0000256" key="1">
    <source>
        <dbReference type="SAM" id="MobiDB-lite"/>
    </source>
</evidence>
<gene>
    <name evidence="2" type="ORF">ACJ73_09514</name>
</gene>
<protein>
    <recommendedName>
        <fullName evidence="4">Retrotransposon gag domain-containing protein</fullName>
    </recommendedName>
</protein>
<dbReference type="OrthoDB" id="4509994at2759"/>
<dbReference type="STRING" id="1658174.A0A1J9Q6L7"/>
<organism evidence="2 3">
    <name type="scientific">Blastomyces percursus</name>
    <dbReference type="NCBI Taxonomy" id="1658174"/>
    <lineage>
        <taxon>Eukaryota</taxon>
        <taxon>Fungi</taxon>
        <taxon>Dikarya</taxon>
        <taxon>Ascomycota</taxon>
        <taxon>Pezizomycotina</taxon>
        <taxon>Eurotiomycetes</taxon>
        <taxon>Eurotiomycetidae</taxon>
        <taxon>Onygenales</taxon>
        <taxon>Ajellomycetaceae</taxon>
        <taxon>Blastomyces</taxon>
    </lineage>
</organism>
<keyword evidence="3" id="KW-1185">Reference proteome</keyword>
<feature type="compositionally biased region" description="Polar residues" evidence="1">
    <location>
        <begin position="218"/>
        <end position="228"/>
    </location>
</feature>
<proteinExistence type="predicted"/>
<evidence type="ECO:0000313" key="2">
    <source>
        <dbReference type="EMBL" id="OJD11572.1"/>
    </source>
</evidence>
<comment type="caution">
    <text evidence="2">The sequence shown here is derived from an EMBL/GenBank/DDBJ whole genome shotgun (WGS) entry which is preliminary data.</text>
</comment>
<evidence type="ECO:0008006" key="4">
    <source>
        <dbReference type="Google" id="ProtNLM"/>
    </source>
</evidence>
<dbReference type="EMBL" id="LGTZ01002725">
    <property type="protein sequence ID" value="OJD11572.1"/>
    <property type="molecule type" value="Genomic_DNA"/>
</dbReference>
<dbReference type="Proteomes" id="UP000242791">
    <property type="component" value="Unassembled WGS sequence"/>
</dbReference>
<name>A0A1J9Q6L7_9EURO</name>
<feature type="region of interest" description="Disordered" evidence="1">
    <location>
        <begin position="202"/>
        <end position="228"/>
    </location>
</feature>
<feature type="non-terminal residue" evidence="2">
    <location>
        <position position="254"/>
    </location>
</feature>